<gene>
    <name evidence="5" type="ORF">BCR39DRAFT_21872</name>
</gene>
<name>A0A1Y2BLE6_9TREE</name>
<organism evidence="5 6">
    <name type="scientific">Naematelia encephala</name>
    <dbReference type="NCBI Taxonomy" id="71784"/>
    <lineage>
        <taxon>Eukaryota</taxon>
        <taxon>Fungi</taxon>
        <taxon>Dikarya</taxon>
        <taxon>Basidiomycota</taxon>
        <taxon>Agaricomycotina</taxon>
        <taxon>Tremellomycetes</taxon>
        <taxon>Tremellales</taxon>
        <taxon>Naemateliaceae</taxon>
        <taxon>Naematelia</taxon>
    </lineage>
</organism>
<evidence type="ECO:0000313" key="5">
    <source>
        <dbReference type="EMBL" id="ORY35596.1"/>
    </source>
</evidence>
<accession>A0A1Y2BLE6</accession>
<dbReference type="AlphaFoldDB" id="A0A1Y2BLE6"/>
<sequence>MATKAAQLGLGQASTVPKKSSVDRREPSGGAFTMFTGPQVKQFKEAFNMIDQDGDGRVTESDLKIMLSNLGQTPTSTLLDNLLSTRQGNDKSQGINFTQFLTMMGEHLLELDPEQDLIDAFACFDDGDKGFVGVAEMRKYLGEMGDRMDDREIDRLFSGQFTDRQGRFNYLEFAKVLKVNDGEPERDDKLVS</sequence>
<proteinExistence type="predicted"/>
<dbReference type="SUPFAM" id="SSF47473">
    <property type="entry name" value="EF-hand"/>
    <property type="match status" value="1"/>
</dbReference>
<dbReference type="OrthoDB" id="429467at2759"/>
<dbReference type="PROSITE" id="PS50222">
    <property type="entry name" value="EF_HAND_2"/>
    <property type="match status" value="2"/>
</dbReference>
<comment type="caution">
    <text evidence="5">The sequence shown here is derived from an EMBL/GenBank/DDBJ whole genome shotgun (WGS) entry which is preliminary data.</text>
</comment>
<dbReference type="InterPro" id="IPR050403">
    <property type="entry name" value="Myosin_RLC"/>
</dbReference>
<dbReference type="EMBL" id="MCFC01000001">
    <property type="protein sequence ID" value="ORY35596.1"/>
    <property type="molecule type" value="Genomic_DNA"/>
</dbReference>
<dbReference type="PANTHER" id="PTHR23049">
    <property type="entry name" value="MYOSIN REGULATORY LIGHT CHAIN 2"/>
    <property type="match status" value="1"/>
</dbReference>
<dbReference type="Proteomes" id="UP000193986">
    <property type="component" value="Unassembled WGS sequence"/>
</dbReference>
<evidence type="ECO:0000256" key="3">
    <source>
        <dbReference type="SAM" id="MobiDB-lite"/>
    </source>
</evidence>
<dbReference type="SMART" id="SM00054">
    <property type="entry name" value="EFh"/>
    <property type="match status" value="2"/>
</dbReference>
<reference evidence="5 6" key="1">
    <citation type="submission" date="2016-07" db="EMBL/GenBank/DDBJ databases">
        <title>Pervasive Adenine N6-methylation of Active Genes in Fungi.</title>
        <authorList>
            <consortium name="DOE Joint Genome Institute"/>
            <person name="Mondo S.J."/>
            <person name="Dannebaum R.O."/>
            <person name="Kuo R.C."/>
            <person name="Labutti K."/>
            <person name="Haridas S."/>
            <person name="Kuo A."/>
            <person name="Salamov A."/>
            <person name="Ahrendt S.R."/>
            <person name="Lipzen A."/>
            <person name="Sullivan W."/>
            <person name="Andreopoulos W.B."/>
            <person name="Clum A."/>
            <person name="Lindquist E."/>
            <person name="Daum C."/>
            <person name="Ramamoorthy G.K."/>
            <person name="Gryganskyi A."/>
            <person name="Culley D."/>
            <person name="Magnuson J.K."/>
            <person name="James T.Y."/>
            <person name="O'Malley M.A."/>
            <person name="Stajich J.E."/>
            <person name="Spatafora J.W."/>
            <person name="Visel A."/>
            <person name="Grigoriev I.V."/>
        </authorList>
    </citation>
    <scope>NUCLEOTIDE SEQUENCE [LARGE SCALE GENOMIC DNA]</scope>
    <source>
        <strain evidence="5 6">68-887.2</strain>
    </source>
</reference>
<evidence type="ECO:0000313" key="6">
    <source>
        <dbReference type="Proteomes" id="UP000193986"/>
    </source>
</evidence>
<dbReference type="Pfam" id="PF13405">
    <property type="entry name" value="EF-hand_6"/>
    <property type="match status" value="1"/>
</dbReference>
<dbReference type="InterPro" id="IPR018247">
    <property type="entry name" value="EF_Hand_1_Ca_BS"/>
</dbReference>
<dbReference type="InterPro" id="IPR011992">
    <property type="entry name" value="EF-hand-dom_pair"/>
</dbReference>
<evidence type="ECO:0000259" key="4">
    <source>
        <dbReference type="PROSITE" id="PS50222"/>
    </source>
</evidence>
<dbReference type="Gene3D" id="1.10.238.10">
    <property type="entry name" value="EF-hand"/>
    <property type="match status" value="2"/>
</dbReference>
<dbReference type="InParanoid" id="A0A1Y2BLE6"/>
<dbReference type="FunCoup" id="A0A1Y2BLE6">
    <property type="interactions" value="28"/>
</dbReference>
<dbReference type="PROSITE" id="PS00018">
    <property type="entry name" value="EF_HAND_1"/>
    <property type="match status" value="1"/>
</dbReference>
<feature type="domain" description="EF-hand" evidence="4">
    <location>
        <begin position="112"/>
        <end position="147"/>
    </location>
</feature>
<dbReference type="FunFam" id="1.10.238.10:FF:000001">
    <property type="entry name" value="Calmodulin 1"/>
    <property type="match status" value="1"/>
</dbReference>
<feature type="domain" description="EF-hand" evidence="4">
    <location>
        <begin position="38"/>
        <end position="73"/>
    </location>
</feature>
<feature type="region of interest" description="Disordered" evidence="3">
    <location>
        <begin position="1"/>
        <end position="34"/>
    </location>
</feature>
<dbReference type="GO" id="GO:0005509">
    <property type="term" value="F:calcium ion binding"/>
    <property type="evidence" value="ECO:0007669"/>
    <property type="project" value="InterPro"/>
</dbReference>
<dbReference type="InterPro" id="IPR002048">
    <property type="entry name" value="EF_hand_dom"/>
</dbReference>
<keyword evidence="6" id="KW-1185">Reference proteome</keyword>
<evidence type="ECO:0000256" key="2">
    <source>
        <dbReference type="ARBA" id="ARBA00022837"/>
    </source>
</evidence>
<dbReference type="STRING" id="71784.A0A1Y2BLE6"/>
<keyword evidence="2" id="KW-0106">Calcium</keyword>
<evidence type="ECO:0000256" key="1">
    <source>
        <dbReference type="ARBA" id="ARBA00022737"/>
    </source>
</evidence>
<keyword evidence="1" id="KW-0677">Repeat</keyword>
<protein>
    <submittedName>
        <fullName evidence="5">Myosin, light chain 2, 20 kDa</fullName>
    </submittedName>
</protein>